<comment type="caution">
    <text evidence="1">The sequence shown here is derived from an EMBL/GenBank/DDBJ whole genome shotgun (WGS) entry which is preliminary data.</text>
</comment>
<evidence type="ECO:0000313" key="1">
    <source>
        <dbReference type="EMBL" id="KAK4450563.1"/>
    </source>
</evidence>
<reference evidence="1" key="2">
    <citation type="submission" date="2023-05" db="EMBL/GenBank/DDBJ databases">
        <authorList>
            <consortium name="Lawrence Berkeley National Laboratory"/>
            <person name="Steindorff A."/>
            <person name="Hensen N."/>
            <person name="Bonometti L."/>
            <person name="Westerberg I."/>
            <person name="Brannstrom I.O."/>
            <person name="Guillou S."/>
            <person name="Cros-Aarteil S."/>
            <person name="Calhoun S."/>
            <person name="Haridas S."/>
            <person name="Kuo A."/>
            <person name="Mondo S."/>
            <person name="Pangilinan J."/>
            <person name="Riley R."/>
            <person name="Labutti K."/>
            <person name="Andreopoulos B."/>
            <person name="Lipzen A."/>
            <person name="Chen C."/>
            <person name="Yanf M."/>
            <person name="Daum C."/>
            <person name="Ng V."/>
            <person name="Clum A."/>
            <person name="Ohm R."/>
            <person name="Martin F."/>
            <person name="Silar P."/>
            <person name="Natvig D."/>
            <person name="Lalanne C."/>
            <person name="Gautier V."/>
            <person name="Ament-Velasquez S.L."/>
            <person name="Kruys A."/>
            <person name="Hutchinson M.I."/>
            <person name="Powell A.J."/>
            <person name="Barry K."/>
            <person name="Miller A.N."/>
            <person name="Grigoriev I.V."/>
            <person name="Debuchy R."/>
            <person name="Gladieux P."/>
            <person name="Thoren M.H."/>
            <person name="Johannesson H."/>
        </authorList>
    </citation>
    <scope>NUCLEOTIDE SEQUENCE</scope>
    <source>
        <strain evidence="1">PSN243</strain>
    </source>
</reference>
<gene>
    <name evidence="1" type="ORF">QBC34DRAFT_461172</name>
</gene>
<dbReference type="EMBL" id="MU865932">
    <property type="protein sequence ID" value="KAK4450563.1"/>
    <property type="molecule type" value="Genomic_DNA"/>
</dbReference>
<evidence type="ECO:0008006" key="3">
    <source>
        <dbReference type="Google" id="ProtNLM"/>
    </source>
</evidence>
<reference evidence="1" key="1">
    <citation type="journal article" date="2023" name="Mol. Phylogenet. Evol.">
        <title>Genome-scale phylogeny and comparative genomics of the fungal order Sordariales.</title>
        <authorList>
            <person name="Hensen N."/>
            <person name="Bonometti L."/>
            <person name="Westerberg I."/>
            <person name="Brannstrom I.O."/>
            <person name="Guillou S."/>
            <person name="Cros-Aarteil S."/>
            <person name="Calhoun S."/>
            <person name="Haridas S."/>
            <person name="Kuo A."/>
            <person name="Mondo S."/>
            <person name="Pangilinan J."/>
            <person name="Riley R."/>
            <person name="LaButti K."/>
            <person name="Andreopoulos B."/>
            <person name="Lipzen A."/>
            <person name="Chen C."/>
            <person name="Yan M."/>
            <person name="Daum C."/>
            <person name="Ng V."/>
            <person name="Clum A."/>
            <person name="Steindorff A."/>
            <person name="Ohm R.A."/>
            <person name="Martin F."/>
            <person name="Silar P."/>
            <person name="Natvig D.O."/>
            <person name="Lalanne C."/>
            <person name="Gautier V."/>
            <person name="Ament-Velasquez S.L."/>
            <person name="Kruys A."/>
            <person name="Hutchinson M.I."/>
            <person name="Powell A.J."/>
            <person name="Barry K."/>
            <person name="Miller A.N."/>
            <person name="Grigoriev I.V."/>
            <person name="Debuchy R."/>
            <person name="Gladieux P."/>
            <person name="Hiltunen Thoren M."/>
            <person name="Johannesson H."/>
        </authorList>
    </citation>
    <scope>NUCLEOTIDE SEQUENCE</scope>
    <source>
        <strain evidence="1">PSN243</strain>
    </source>
</reference>
<dbReference type="AlphaFoldDB" id="A0AAV9GPL5"/>
<accession>A0AAV9GPL5</accession>
<organism evidence="1 2">
    <name type="scientific">Podospora aff. communis PSN243</name>
    <dbReference type="NCBI Taxonomy" id="3040156"/>
    <lineage>
        <taxon>Eukaryota</taxon>
        <taxon>Fungi</taxon>
        <taxon>Dikarya</taxon>
        <taxon>Ascomycota</taxon>
        <taxon>Pezizomycotina</taxon>
        <taxon>Sordariomycetes</taxon>
        <taxon>Sordariomycetidae</taxon>
        <taxon>Sordariales</taxon>
        <taxon>Podosporaceae</taxon>
        <taxon>Podospora</taxon>
    </lineage>
</organism>
<proteinExistence type="predicted"/>
<protein>
    <recommendedName>
        <fullName evidence="3">Cyanovirin-N domain-containing protein</fullName>
    </recommendedName>
</protein>
<dbReference type="Proteomes" id="UP001321760">
    <property type="component" value="Unassembled WGS sequence"/>
</dbReference>
<evidence type="ECO:0000313" key="2">
    <source>
        <dbReference type="Proteomes" id="UP001321760"/>
    </source>
</evidence>
<keyword evidence="2" id="KW-1185">Reference proteome</keyword>
<sequence length="163" mass="19223">MLPSVVFTFILGLLFGVARADFYIYHFHLFRSTFEPVAEGFVFFHEQDLPVDCNGFKSIKEQYPISKDVSRRKGVACDGDGCSYLNNIWYDGISRLEFHTRWGHYTWYKNRDMRIVDLNDRVVGTCEFNQGGLVEMYCKKSIWNEVPREFKVRLAFKCNTTIW</sequence>
<name>A0AAV9GPL5_9PEZI</name>